<name>A0A072URW0_MEDTR</name>
<dbReference type="Proteomes" id="UP000002051">
    <property type="component" value="Chromosome 4"/>
</dbReference>
<evidence type="ECO:0000313" key="3">
    <source>
        <dbReference type="EnsemblPlants" id="KEH32101"/>
    </source>
</evidence>
<protein>
    <submittedName>
        <fullName evidence="1 3">Uncharacterized protein</fullName>
    </submittedName>
</protein>
<gene>
    <name evidence="1" type="ordered locus">MTR_4g113335</name>
    <name evidence="2" type="ORF">MtrunA17_Chr4g0063041</name>
</gene>
<dbReference type="EnsemblPlants" id="KEH32101">
    <property type="protein sequence ID" value="KEH32101"/>
    <property type="gene ID" value="MTR_4g113335"/>
</dbReference>
<dbReference type="AlphaFoldDB" id="A0A072URW0"/>
<dbReference type="Proteomes" id="UP000265566">
    <property type="component" value="Chromosome 4"/>
</dbReference>
<proteinExistence type="predicted"/>
<reference evidence="1 4" key="2">
    <citation type="journal article" date="2014" name="BMC Genomics">
        <title>An improved genome release (version Mt4.0) for the model legume Medicago truncatula.</title>
        <authorList>
            <person name="Tang H."/>
            <person name="Krishnakumar V."/>
            <person name="Bidwell S."/>
            <person name="Rosen B."/>
            <person name="Chan A."/>
            <person name="Zhou S."/>
            <person name="Gentzbittel L."/>
            <person name="Childs K.L."/>
            <person name="Yandell M."/>
            <person name="Gundlach H."/>
            <person name="Mayer K.F."/>
            <person name="Schwartz D.C."/>
            <person name="Town C.D."/>
        </authorList>
    </citation>
    <scope>GENOME REANNOTATION</scope>
    <source>
        <strain evidence="1">A17</strain>
        <strain evidence="3 4">cv. Jemalong A17</strain>
    </source>
</reference>
<evidence type="ECO:0000313" key="1">
    <source>
        <dbReference type="EMBL" id="KEH32101.1"/>
    </source>
</evidence>
<dbReference type="EMBL" id="CM001220">
    <property type="protein sequence ID" value="KEH32101.1"/>
    <property type="molecule type" value="Genomic_DNA"/>
</dbReference>
<evidence type="ECO:0000313" key="4">
    <source>
        <dbReference type="Proteomes" id="UP000002051"/>
    </source>
</evidence>
<dbReference type="EMBL" id="PSQE01000004">
    <property type="protein sequence ID" value="RHN63877.1"/>
    <property type="molecule type" value="Genomic_DNA"/>
</dbReference>
<dbReference type="HOGENOM" id="CLU_1789785_0_0_1"/>
<accession>A0A072URW0</accession>
<sequence length="145" mass="16073">MISFIATNDGTQKSLQGAEDCLAVFFHGYWKQHLPPLEISLGTSMGASRGNPVKTSLGVSRGTSFRATCTPSEVSKVHPLNPQVMIKSCVRFCVELCRSKGLQSESRKNGPKIVRSSSTFYFLWEFHVELGVCREAKINIITDFL</sequence>
<evidence type="ECO:0000313" key="2">
    <source>
        <dbReference type="EMBL" id="RHN63877.1"/>
    </source>
</evidence>
<reference evidence="3" key="3">
    <citation type="submission" date="2015-04" db="UniProtKB">
        <authorList>
            <consortium name="EnsemblPlants"/>
        </authorList>
    </citation>
    <scope>IDENTIFICATION</scope>
    <source>
        <strain evidence="3">cv. Jemalong A17</strain>
    </source>
</reference>
<reference evidence="1 4" key="1">
    <citation type="journal article" date="2011" name="Nature">
        <title>The Medicago genome provides insight into the evolution of rhizobial symbioses.</title>
        <authorList>
            <person name="Young N.D."/>
            <person name="Debelle F."/>
            <person name="Oldroyd G.E."/>
            <person name="Geurts R."/>
            <person name="Cannon S.B."/>
            <person name="Udvardi M.K."/>
            <person name="Benedito V.A."/>
            <person name="Mayer K.F."/>
            <person name="Gouzy J."/>
            <person name="Schoof H."/>
            <person name="Van de Peer Y."/>
            <person name="Proost S."/>
            <person name="Cook D.R."/>
            <person name="Meyers B.C."/>
            <person name="Spannagl M."/>
            <person name="Cheung F."/>
            <person name="De Mita S."/>
            <person name="Krishnakumar V."/>
            <person name="Gundlach H."/>
            <person name="Zhou S."/>
            <person name="Mudge J."/>
            <person name="Bharti A.K."/>
            <person name="Murray J.D."/>
            <person name="Naoumkina M.A."/>
            <person name="Rosen B."/>
            <person name="Silverstein K.A."/>
            <person name="Tang H."/>
            <person name="Rombauts S."/>
            <person name="Zhao P.X."/>
            <person name="Zhou P."/>
            <person name="Barbe V."/>
            <person name="Bardou P."/>
            <person name="Bechner M."/>
            <person name="Bellec A."/>
            <person name="Berger A."/>
            <person name="Berges H."/>
            <person name="Bidwell S."/>
            <person name="Bisseling T."/>
            <person name="Choisne N."/>
            <person name="Couloux A."/>
            <person name="Denny R."/>
            <person name="Deshpande S."/>
            <person name="Dai X."/>
            <person name="Doyle J.J."/>
            <person name="Dudez A.M."/>
            <person name="Farmer A.D."/>
            <person name="Fouteau S."/>
            <person name="Franken C."/>
            <person name="Gibelin C."/>
            <person name="Gish J."/>
            <person name="Goldstein S."/>
            <person name="Gonzalez A.J."/>
            <person name="Green P.J."/>
            <person name="Hallab A."/>
            <person name="Hartog M."/>
            <person name="Hua A."/>
            <person name="Humphray S.J."/>
            <person name="Jeong D.H."/>
            <person name="Jing Y."/>
            <person name="Jocker A."/>
            <person name="Kenton S.M."/>
            <person name="Kim D.J."/>
            <person name="Klee K."/>
            <person name="Lai H."/>
            <person name="Lang C."/>
            <person name="Lin S."/>
            <person name="Macmil S.L."/>
            <person name="Magdelenat G."/>
            <person name="Matthews L."/>
            <person name="McCorrison J."/>
            <person name="Monaghan E.L."/>
            <person name="Mun J.H."/>
            <person name="Najar F.Z."/>
            <person name="Nicholson C."/>
            <person name="Noirot C."/>
            <person name="O'Bleness M."/>
            <person name="Paule C.R."/>
            <person name="Poulain J."/>
            <person name="Prion F."/>
            <person name="Qin B."/>
            <person name="Qu C."/>
            <person name="Retzel E.F."/>
            <person name="Riddle C."/>
            <person name="Sallet E."/>
            <person name="Samain S."/>
            <person name="Samson N."/>
            <person name="Sanders I."/>
            <person name="Saurat O."/>
            <person name="Scarpelli C."/>
            <person name="Schiex T."/>
            <person name="Segurens B."/>
            <person name="Severin A.J."/>
            <person name="Sherrier D.J."/>
            <person name="Shi R."/>
            <person name="Sims S."/>
            <person name="Singer S.R."/>
            <person name="Sinharoy S."/>
            <person name="Sterck L."/>
            <person name="Viollet A."/>
            <person name="Wang B.B."/>
            <person name="Wang K."/>
            <person name="Wang M."/>
            <person name="Wang X."/>
            <person name="Warfsmann J."/>
            <person name="Weissenbach J."/>
            <person name="White D.D."/>
            <person name="White J.D."/>
            <person name="Wiley G.B."/>
            <person name="Wincker P."/>
            <person name="Xing Y."/>
            <person name="Yang L."/>
            <person name="Yao Z."/>
            <person name="Ying F."/>
            <person name="Zhai J."/>
            <person name="Zhou L."/>
            <person name="Zuber A."/>
            <person name="Denarie J."/>
            <person name="Dixon R.A."/>
            <person name="May G.D."/>
            <person name="Schwartz D.C."/>
            <person name="Rogers J."/>
            <person name="Quetier F."/>
            <person name="Town C.D."/>
            <person name="Roe B.A."/>
        </authorList>
    </citation>
    <scope>NUCLEOTIDE SEQUENCE [LARGE SCALE GENOMIC DNA]</scope>
    <source>
        <strain evidence="1">A17</strain>
        <strain evidence="3 4">cv. Jemalong A17</strain>
    </source>
</reference>
<organism evidence="1 4">
    <name type="scientific">Medicago truncatula</name>
    <name type="common">Barrel medic</name>
    <name type="synonym">Medicago tribuloides</name>
    <dbReference type="NCBI Taxonomy" id="3880"/>
    <lineage>
        <taxon>Eukaryota</taxon>
        <taxon>Viridiplantae</taxon>
        <taxon>Streptophyta</taxon>
        <taxon>Embryophyta</taxon>
        <taxon>Tracheophyta</taxon>
        <taxon>Spermatophyta</taxon>
        <taxon>Magnoliopsida</taxon>
        <taxon>eudicotyledons</taxon>
        <taxon>Gunneridae</taxon>
        <taxon>Pentapetalae</taxon>
        <taxon>rosids</taxon>
        <taxon>fabids</taxon>
        <taxon>Fabales</taxon>
        <taxon>Fabaceae</taxon>
        <taxon>Papilionoideae</taxon>
        <taxon>50 kb inversion clade</taxon>
        <taxon>NPAAA clade</taxon>
        <taxon>Hologalegina</taxon>
        <taxon>IRL clade</taxon>
        <taxon>Trifolieae</taxon>
        <taxon>Medicago</taxon>
    </lineage>
</organism>
<dbReference type="Gramene" id="rna26632">
    <property type="protein sequence ID" value="RHN63877.1"/>
    <property type="gene ID" value="gene26632"/>
</dbReference>
<reference evidence="2" key="4">
    <citation type="journal article" date="2018" name="Nat. Plants">
        <title>Whole-genome landscape of Medicago truncatula symbiotic genes.</title>
        <authorList>
            <person name="Pecrix Y."/>
            <person name="Gamas P."/>
            <person name="Carrere S."/>
        </authorList>
    </citation>
    <scope>NUCLEOTIDE SEQUENCE</scope>
    <source>
        <tissue evidence="2">Leaves</tissue>
    </source>
</reference>
<keyword evidence="4" id="KW-1185">Reference proteome</keyword>